<feature type="transmembrane region" description="Helical" evidence="1">
    <location>
        <begin position="6"/>
        <end position="29"/>
    </location>
</feature>
<dbReference type="InParanoid" id="A0A1D6IBE1"/>
<sequence>MCDIDYALDISIVFLIFLKATVLIVTAFLSRRIFHTDPLFLFRFVIFYHY</sequence>
<dbReference type="AlphaFoldDB" id="A0A1D6IBE1"/>
<proteinExistence type="predicted"/>
<dbReference type="SMR" id="A0A1D6IBE1"/>
<dbReference type="EMBL" id="CM007649">
    <property type="protein sequence ID" value="ONM31519.1"/>
    <property type="molecule type" value="Genomic_DNA"/>
</dbReference>
<keyword evidence="1" id="KW-0472">Membrane</keyword>
<keyword evidence="1" id="KW-1133">Transmembrane helix</keyword>
<evidence type="ECO:0000313" key="3">
    <source>
        <dbReference type="EMBL" id="ONM57258.1"/>
    </source>
</evidence>
<accession>A0A1D6IBE1</accession>
<dbReference type="EMBL" id="CM007649">
    <property type="protein sequence ID" value="ONM31520.1"/>
    <property type="molecule type" value="Genomic_DNA"/>
</dbReference>
<protein>
    <submittedName>
        <fullName evidence="2">Uncharacterized protein</fullName>
    </submittedName>
</protein>
<reference evidence="2" key="1">
    <citation type="submission" date="2015-12" db="EMBL/GenBank/DDBJ databases">
        <title>Update maize B73 reference genome by single molecule sequencing technologies.</title>
        <authorList>
            <consortium name="Maize Genome Sequencing Project"/>
            <person name="Ware D."/>
        </authorList>
    </citation>
    <scope>NUCLEOTIDE SEQUENCE [LARGE SCALE GENOMIC DNA]</scope>
    <source>
        <tissue evidence="2">Seedling</tissue>
    </source>
</reference>
<evidence type="ECO:0000313" key="2">
    <source>
        <dbReference type="EMBL" id="ONM31519.1"/>
    </source>
</evidence>
<gene>
    <name evidence="3" type="ORF">ZEAMMB73_Zm00001d021482</name>
    <name evidence="2" type="ORF">ZEAMMB73_Zm00001d040543</name>
</gene>
<keyword evidence="1" id="KW-0812">Transmembrane</keyword>
<dbReference type="EMBL" id="CM007650">
    <property type="protein sequence ID" value="ONM57259.1"/>
    <property type="molecule type" value="Genomic_DNA"/>
</dbReference>
<dbReference type="EMBL" id="CM007650">
    <property type="protein sequence ID" value="ONM57258.1"/>
    <property type="molecule type" value="Genomic_DNA"/>
</dbReference>
<name>A0A1D6IBE1_MAIZE</name>
<evidence type="ECO:0000256" key="1">
    <source>
        <dbReference type="SAM" id="Phobius"/>
    </source>
</evidence>
<organism evidence="2">
    <name type="scientific">Zea mays</name>
    <name type="common">Maize</name>
    <dbReference type="NCBI Taxonomy" id="4577"/>
    <lineage>
        <taxon>Eukaryota</taxon>
        <taxon>Viridiplantae</taxon>
        <taxon>Streptophyta</taxon>
        <taxon>Embryophyta</taxon>
        <taxon>Tracheophyta</taxon>
        <taxon>Spermatophyta</taxon>
        <taxon>Magnoliopsida</taxon>
        <taxon>Liliopsida</taxon>
        <taxon>Poales</taxon>
        <taxon>Poaceae</taxon>
        <taxon>PACMAD clade</taxon>
        <taxon>Panicoideae</taxon>
        <taxon>Andropogonodae</taxon>
        <taxon>Andropogoneae</taxon>
        <taxon>Tripsacinae</taxon>
        <taxon>Zea</taxon>
    </lineage>
</organism>